<feature type="compositionally biased region" description="Polar residues" evidence="10">
    <location>
        <begin position="1"/>
        <end position="17"/>
    </location>
</feature>
<name>W6NQJ2_HAECO</name>
<dbReference type="InterPro" id="IPR000477">
    <property type="entry name" value="RT_dom"/>
</dbReference>
<evidence type="ECO:0000256" key="4">
    <source>
        <dbReference type="ARBA" id="ARBA00022722"/>
    </source>
</evidence>
<gene>
    <name evidence="13" type="ORF">HCOI_00957100</name>
</gene>
<evidence type="ECO:0000256" key="1">
    <source>
        <dbReference type="ARBA" id="ARBA00012493"/>
    </source>
</evidence>
<dbReference type="Gene3D" id="3.10.10.10">
    <property type="entry name" value="HIV Type 1 Reverse Transcriptase, subunit A, domain 1"/>
    <property type="match status" value="1"/>
</dbReference>
<dbReference type="GO" id="GO:0004519">
    <property type="term" value="F:endonuclease activity"/>
    <property type="evidence" value="ECO:0007669"/>
    <property type="project" value="UniProtKB-KW"/>
</dbReference>
<keyword evidence="8" id="KW-0479">Metal-binding</keyword>
<dbReference type="SUPFAM" id="SSF57756">
    <property type="entry name" value="Retrovirus zinc finger-like domains"/>
    <property type="match status" value="1"/>
</dbReference>
<dbReference type="PROSITE" id="PS50878">
    <property type="entry name" value="RT_POL"/>
    <property type="match status" value="1"/>
</dbReference>
<dbReference type="InterPro" id="IPR041373">
    <property type="entry name" value="RT_RNaseH"/>
</dbReference>
<dbReference type="PROSITE" id="PS50158">
    <property type="entry name" value="ZF_CCHC"/>
    <property type="match status" value="1"/>
</dbReference>
<feature type="coiled-coil region" evidence="9">
    <location>
        <begin position="126"/>
        <end position="199"/>
    </location>
</feature>
<dbReference type="GO" id="GO:0006508">
    <property type="term" value="P:proteolysis"/>
    <property type="evidence" value="ECO:0007669"/>
    <property type="project" value="InterPro"/>
</dbReference>
<proteinExistence type="predicted"/>
<keyword evidence="7 13" id="KW-0695">RNA-directed DNA polymerase</keyword>
<dbReference type="InterPro" id="IPR021109">
    <property type="entry name" value="Peptidase_aspartic_dom_sf"/>
</dbReference>
<feature type="region of interest" description="Disordered" evidence="10">
    <location>
        <begin position="1"/>
        <end position="36"/>
    </location>
</feature>
<dbReference type="FunFam" id="3.30.70.270:FF:000020">
    <property type="entry name" value="Transposon Tf2-6 polyprotein-like Protein"/>
    <property type="match status" value="1"/>
</dbReference>
<dbReference type="InterPro" id="IPR043502">
    <property type="entry name" value="DNA/RNA_pol_sf"/>
</dbReference>
<dbReference type="CDD" id="cd00303">
    <property type="entry name" value="retropepsin_like"/>
    <property type="match status" value="1"/>
</dbReference>
<evidence type="ECO:0000256" key="3">
    <source>
        <dbReference type="ARBA" id="ARBA00022695"/>
    </source>
</evidence>
<accession>W6NQJ2</accession>
<dbReference type="InterPro" id="IPR036875">
    <property type="entry name" value="Znf_CCHC_sf"/>
</dbReference>
<dbReference type="InterPro" id="IPR043128">
    <property type="entry name" value="Rev_trsase/Diguanyl_cyclase"/>
</dbReference>
<dbReference type="GO" id="GO:0005737">
    <property type="term" value="C:cytoplasm"/>
    <property type="evidence" value="ECO:0007669"/>
    <property type="project" value="UniProtKB-ARBA"/>
</dbReference>
<feature type="domain" description="CCHC-type" evidence="11">
    <location>
        <begin position="525"/>
        <end position="539"/>
    </location>
</feature>
<dbReference type="Pfam" id="PF17917">
    <property type="entry name" value="RT_RNaseH"/>
    <property type="match status" value="1"/>
</dbReference>
<evidence type="ECO:0000256" key="10">
    <source>
        <dbReference type="SAM" id="MobiDB-lite"/>
    </source>
</evidence>
<keyword evidence="4" id="KW-0540">Nuclease</keyword>
<dbReference type="GO" id="GO:0003676">
    <property type="term" value="F:nucleic acid binding"/>
    <property type="evidence" value="ECO:0007669"/>
    <property type="project" value="InterPro"/>
</dbReference>
<dbReference type="GO" id="GO:0008270">
    <property type="term" value="F:zinc ion binding"/>
    <property type="evidence" value="ECO:0007669"/>
    <property type="project" value="UniProtKB-KW"/>
</dbReference>
<dbReference type="InterPro" id="IPR001878">
    <property type="entry name" value="Znf_CCHC"/>
</dbReference>
<evidence type="ECO:0000256" key="5">
    <source>
        <dbReference type="ARBA" id="ARBA00022759"/>
    </source>
</evidence>
<dbReference type="Gene3D" id="4.10.60.10">
    <property type="entry name" value="Zinc finger, CCHC-type"/>
    <property type="match status" value="1"/>
</dbReference>
<keyword evidence="6" id="KW-0378">Hydrolase</keyword>
<keyword evidence="8" id="KW-0862">Zinc</keyword>
<keyword evidence="8" id="KW-0863">Zinc-finger</keyword>
<keyword evidence="3" id="KW-0548">Nucleotidyltransferase</keyword>
<dbReference type="EC" id="2.7.7.49" evidence="1"/>
<dbReference type="CDD" id="cd09274">
    <property type="entry name" value="RNase_HI_RT_Ty3"/>
    <property type="match status" value="1"/>
</dbReference>
<evidence type="ECO:0000259" key="11">
    <source>
        <dbReference type="PROSITE" id="PS50158"/>
    </source>
</evidence>
<dbReference type="Pfam" id="PF00078">
    <property type="entry name" value="RVT_1"/>
    <property type="match status" value="1"/>
</dbReference>
<dbReference type="Gene3D" id="3.30.70.270">
    <property type="match status" value="2"/>
</dbReference>
<evidence type="ECO:0000256" key="7">
    <source>
        <dbReference type="ARBA" id="ARBA00022918"/>
    </source>
</evidence>
<feature type="compositionally biased region" description="Polar residues" evidence="10">
    <location>
        <begin position="497"/>
        <end position="513"/>
    </location>
</feature>
<keyword evidence="5" id="KW-0255">Endonuclease</keyword>
<reference evidence="13" key="1">
    <citation type="submission" date="2013-03" db="EMBL/GenBank/DDBJ databases">
        <authorList>
            <person name="Aslett M."/>
        </authorList>
    </citation>
    <scope>NUCLEOTIDE SEQUENCE [LARGE SCALE GENOMIC DNA]</scope>
    <source>
        <strain evidence="13">ISE/inbred ISE</strain>
    </source>
</reference>
<dbReference type="GO" id="GO:0003964">
    <property type="term" value="F:RNA-directed DNA polymerase activity"/>
    <property type="evidence" value="ECO:0007669"/>
    <property type="project" value="UniProtKB-KW"/>
</dbReference>
<dbReference type="PROSITE" id="PS00141">
    <property type="entry name" value="ASP_PROTEASE"/>
    <property type="match status" value="1"/>
</dbReference>
<feature type="domain" description="Reverse transcriptase" evidence="12">
    <location>
        <begin position="903"/>
        <end position="1083"/>
    </location>
</feature>
<dbReference type="PANTHER" id="PTHR37984">
    <property type="entry name" value="PROTEIN CBG26694"/>
    <property type="match status" value="1"/>
</dbReference>
<dbReference type="Pfam" id="PF00098">
    <property type="entry name" value="zf-CCHC"/>
    <property type="match status" value="1"/>
</dbReference>
<dbReference type="GO" id="GO:0019899">
    <property type="term" value="F:enzyme binding"/>
    <property type="evidence" value="ECO:0007669"/>
    <property type="project" value="UniProtKB-ARBA"/>
</dbReference>
<dbReference type="SMART" id="SM00343">
    <property type="entry name" value="ZnF_C2HC"/>
    <property type="match status" value="1"/>
</dbReference>
<protein>
    <recommendedName>
        <fullName evidence="1">RNA-directed DNA polymerase</fullName>
        <ecNumber evidence="1">2.7.7.49</ecNumber>
    </recommendedName>
</protein>
<evidence type="ECO:0000256" key="8">
    <source>
        <dbReference type="PROSITE-ProRule" id="PRU00047"/>
    </source>
</evidence>
<evidence type="ECO:0000256" key="6">
    <source>
        <dbReference type="ARBA" id="ARBA00022801"/>
    </source>
</evidence>
<dbReference type="GO" id="GO:0004190">
    <property type="term" value="F:aspartic-type endopeptidase activity"/>
    <property type="evidence" value="ECO:0007669"/>
    <property type="project" value="InterPro"/>
</dbReference>
<evidence type="ECO:0000313" key="13">
    <source>
        <dbReference type="EMBL" id="CDL94477.1"/>
    </source>
</evidence>
<feature type="region of interest" description="Disordered" evidence="10">
    <location>
        <begin position="234"/>
        <end position="265"/>
    </location>
</feature>
<dbReference type="PANTHER" id="PTHR37984:SF5">
    <property type="entry name" value="PROTEIN NYNRIN-LIKE"/>
    <property type="match status" value="1"/>
</dbReference>
<keyword evidence="9" id="KW-0175">Coiled coil</keyword>
<organism evidence="13">
    <name type="scientific">Haemonchus contortus</name>
    <name type="common">Barber pole worm</name>
    <dbReference type="NCBI Taxonomy" id="6289"/>
    <lineage>
        <taxon>Eukaryota</taxon>
        <taxon>Metazoa</taxon>
        <taxon>Ecdysozoa</taxon>
        <taxon>Nematoda</taxon>
        <taxon>Chromadorea</taxon>
        <taxon>Rhabditida</taxon>
        <taxon>Rhabditina</taxon>
        <taxon>Rhabditomorpha</taxon>
        <taxon>Strongyloidea</taxon>
        <taxon>Trichostrongylidae</taxon>
        <taxon>Haemonchus</taxon>
    </lineage>
</organism>
<dbReference type="EMBL" id="CAVP010058342">
    <property type="protein sequence ID" value="CDL94477.1"/>
    <property type="molecule type" value="Genomic_DNA"/>
</dbReference>
<feature type="compositionally biased region" description="Polar residues" evidence="10">
    <location>
        <begin position="234"/>
        <end position="251"/>
    </location>
</feature>
<dbReference type="InterPro" id="IPR001969">
    <property type="entry name" value="Aspartic_peptidase_AS"/>
</dbReference>
<dbReference type="Gene3D" id="2.40.70.10">
    <property type="entry name" value="Acid Proteases"/>
    <property type="match status" value="1"/>
</dbReference>
<dbReference type="SUPFAM" id="SSF56672">
    <property type="entry name" value="DNA/RNA polymerases"/>
    <property type="match status" value="1"/>
</dbReference>
<evidence type="ECO:0000256" key="9">
    <source>
        <dbReference type="SAM" id="Coils"/>
    </source>
</evidence>
<comment type="caution">
    <text evidence="13">The sequence shown here is derived from an EMBL/GenBank/DDBJ whole genome shotgun (WGS) entry which is preliminary data.</text>
</comment>
<reference evidence="13" key="2">
    <citation type="submission" date="2013-05" db="EMBL/GenBank/DDBJ databases">
        <title>The genome and transcriptome of Haemonchus contortus: a key model parasite for drug and vaccine discovery.</title>
        <authorList>
            <person name="Laing R."/>
            <person name="Kikuchi T."/>
            <person name="Martinelli A."/>
            <person name="Tsai I.J."/>
            <person name="Beech R.N."/>
            <person name="Redman E."/>
            <person name="Holroyd N."/>
            <person name="Bartley D.J."/>
            <person name="Beasley H."/>
            <person name="Britton C."/>
            <person name="Curran D."/>
            <person name="Devaney E."/>
            <person name="Gilabert A."/>
            <person name="Jackson F."/>
            <person name="Hunt M."/>
            <person name="Johnston S."/>
            <person name="Kryukov I."/>
            <person name="Li K."/>
            <person name="Morrison A.A."/>
            <person name="Reid A.J."/>
            <person name="Sargison N."/>
            <person name="Saunders G."/>
            <person name="Wasmuth J.D."/>
            <person name="Wolstenholme A."/>
            <person name="Berriman M."/>
            <person name="Gilleard J.S."/>
            <person name="Cotton J.A."/>
        </authorList>
    </citation>
    <scope>NUCLEOTIDE SEQUENCE [LARGE SCALE GENOMIC DNA]</scope>
    <source>
        <strain evidence="13">ISE/inbred ISE</strain>
    </source>
</reference>
<keyword evidence="2" id="KW-0808">Transferase</keyword>
<evidence type="ECO:0000259" key="12">
    <source>
        <dbReference type="PROSITE" id="PS50878"/>
    </source>
</evidence>
<dbReference type="CDD" id="cd01647">
    <property type="entry name" value="RT_LTR"/>
    <property type="match status" value="1"/>
</dbReference>
<feature type="region of interest" description="Disordered" evidence="10">
    <location>
        <begin position="493"/>
        <end position="517"/>
    </location>
</feature>
<dbReference type="SUPFAM" id="SSF50630">
    <property type="entry name" value="Acid proteases"/>
    <property type="match status" value="1"/>
</dbReference>
<dbReference type="InterPro" id="IPR050951">
    <property type="entry name" value="Retrovirus_Pol_polyprotein"/>
</dbReference>
<evidence type="ECO:0000256" key="2">
    <source>
        <dbReference type="ARBA" id="ARBA00022679"/>
    </source>
</evidence>
<sequence length="1399" mass="157938">MHSPVSSERSPHTSVRNTEAPDDMEMEEAGAGSGVSPYKEFDKLSRKVMALLPTIAIKCDNELSKTMRTDDPKRESIMAVVSEQSALVKEVVRITLREMWDKCCSKSNDEVIELLESAGICDAGRLKNHLTKCEEMKSALDKLSQKLECPLSQISRKVDEALMTTASLSKKNSEMKEELNRERLQVEELRQRMEKWRNQVVNPRDDQDDIGNDSNRHMIQRGVRSDCLLQDSQATSMQSTQRSLRHTQNVESRSELRIPGSSDTGEECISDFSMSDYIRTMSLPEVQPFGGKPHECFKRFLCSFEMKYPKNKWTDASRIQLLNSFLRKNALTVFETLPAEIREGSFDGVIEAMKRRMAIHGNSEKIKALSDLRKLTLREDQSVAEFCWVLERIASKAYPDAPPEVTALQKAEILSRQLASWSGSYCLTEALETSTSAEVYEKVKETALRLERSAKIAEECRKTGRSKLVQQLKPRWDKRSAELRTPLVMEENHQENNVESTGISRTKNKNAQFGKNGARKESRPCFACGKPGHVARDCRTPQSQAKAVTAVAGTEKPPGSYAALVEKWVCTTEAKTGDKEFDEFFGKKTVVDIVIFGIKAQALLDTGSQVTVIPVKLLKKAIDSGINLDHHVERLPPPRVRIRDASENLMTFLDTIRVCVQFEEVEKFIPAFVGKGVGEMVILGTNALKRFDIKLVQGLNGRSSQQPHSMEADGRKSEVRAEIVQRTFIPPGATKLVSLTCAHEGSLDTAVFSSRHPLIMDGLCSTIDKETVIPVTNNTTEALVLQKGEVVGEWRNEEWVKPKHFELDRDMLDVGETKKWTSYEERLERLLEIIKQRSQLTDKAIELMSKFNDAFAVTDAELTQTDLVVHDIDTADHKPIKQKTRPVPFAARKNFKSLIKDLLNRGIIEQSSSEWASPVVLVKKKDGSLRICIDYRELNKITRQDSYPLPKIDTVLQCLGGKKVFSTMDLASGYWQIRLSEEAKQKSAFTTSEGLYQFTVLPFGLCTSPAVFQRMMDMVLKELRMDDEVFVYIDDILVATETVERHYLVLEKVLGALRKANLRLKPQKCEFFQDKVAFLGHLIDKDGIKADPDKVKKIAQYPAPRKVAELRTFLGMASYYRKFIAGFSKLARSLYALTSPKTKWKWTNEETTSFEALKRAMISAPVLAQPNVAAAENGTRPFIIYTDASKEGVGAVLCQMGDDQLLHPIFFASKTPTKAEKNYHITDLEALAVVFALRKFHFFVYGLDVVIRTDHQPLTCLFKRTNISARVLRWALEIQNYKIKIEYVAGKANAVADALSRSVAGPVDDEKPDEFHKPSVVICELAAGDNEWLNELKEDNDYKEILKEIEHGNDHVDVKLPRCSRKFRVADFFVDNGELKMSHSTDASLGSDERAILFS</sequence>